<feature type="transmembrane region" description="Helical" evidence="6">
    <location>
        <begin position="428"/>
        <end position="448"/>
    </location>
</feature>
<dbReference type="GO" id="GO:0055085">
    <property type="term" value="P:transmembrane transport"/>
    <property type="evidence" value="ECO:0007669"/>
    <property type="project" value="InterPro"/>
</dbReference>
<dbReference type="AlphaFoldDB" id="A0A376BBD5"/>
<evidence type="ECO:0000256" key="2">
    <source>
        <dbReference type="ARBA" id="ARBA00022692"/>
    </source>
</evidence>
<sequence>MISVETSRGISNLVINAILPCLTFNKIVGNLEDKDIKEIGAICLTAIMLFTAGGLGAYALLYITPVPEKWKWGLIFAGLFPNISDLPIAYMQSMTTTNLFSSDQVDKGVAYTCIFLTVQNFMMMNLGMFRIVGLDFREDIKHNSDEEAYVVSKQGEEESQNISDANGEPISNNNTDKLRSVNTQDMPVGEIFKNNNSTIDNSNQSIYCIPQNTDMYKEPLHIYLTNNSVTTTASAPKSMNEISYTKIKRRKRTQSLVSEYSALSRIRSGDIDLTKPLTLTSEVGNVNYGDNLVDEDCEIGIHAKDNNSLYLSAKDTISTIHNIPGNFDGFCTKYHLKWLHYILINFCRPASIGTILGIICAMIPWVKALFVHTDVHVHQAPDGEPVLNFLMDFTSYIANACVPLGLLLLGGTLGRLEINNIPQGFLKTALSMTLIRLTILPIIGVAWANKLYDMHWVDTVIAKFVVILTWSMPNATAQVYFTAFYTPLEGRHLQMDCLSIFFLLEYMVLFITVSFVISYTLKVDLKF</sequence>
<dbReference type="InterPro" id="IPR004776">
    <property type="entry name" value="Mem_transp_PIN-like"/>
</dbReference>
<proteinExistence type="predicted"/>
<evidence type="ECO:0000313" key="8">
    <source>
        <dbReference type="Proteomes" id="UP000262825"/>
    </source>
</evidence>
<comment type="subcellular location">
    <subcellularLocation>
        <location evidence="1">Membrane</location>
        <topology evidence="1">Multi-pass membrane protein</topology>
    </subcellularLocation>
</comment>
<dbReference type="GO" id="GO:0016020">
    <property type="term" value="C:membrane"/>
    <property type="evidence" value="ECO:0007669"/>
    <property type="project" value="UniProtKB-SubCell"/>
</dbReference>
<dbReference type="Pfam" id="PF03547">
    <property type="entry name" value="Mem_trans"/>
    <property type="match status" value="1"/>
</dbReference>
<name>A0A376BBD5_9ASCO</name>
<reference evidence="8" key="1">
    <citation type="submission" date="2018-06" db="EMBL/GenBank/DDBJ databases">
        <authorList>
            <person name="Guldener U."/>
        </authorList>
    </citation>
    <scope>NUCLEOTIDE SEQUENCE [LARGE SCALE GENOMIC DNA]</scope>
    <source>
        <strain evidence="8">UTAD17</strain>
    </source>
</reference>
<evidence type="ECO:0000256" key="3">
    <source>
        <dbReference type="ARBA" id="ARBA00022989"/>
    </source>
</evidence>
<evidence type="ECO:0000256" key="5">
    <source>
        <dbReference type="SAM" id="MobiDB-lite"/>
    </source>
</evidence>
<feature type="region of interest" description="Disordered" evidence="5">
    <location>
        <begin position="152"/>
        <end position="180"/>
    </location>
</feature>
<feature type="transmembrane region" description="Helical" evidence="6">
    <location>
        <begin position="109"/>
        <end position="132"/>
    </location>
</feature>
<dbReference type="PANTHER" id="PTHR31274">
    <property type="entry name" value="PROTEIN ECM3"/>
    <property type="match status" value="1"/>
</dbReference>
<feature type="compositionally biased region" description="Polar residues" evidence="5">
    <location>
        <begin position="160"/>
        <end position="180"/>
    </location>
</feature>
<accession>A0A376BBD5</accession>
<keyword evidence="2 6" id="KW-0812">Transmembrane</keyword>
<organism evidence="7 8">
    <name type="scientific">Saccharomycodes ludwigii</name>
    <dbReference type="NCBI Taxonomy" id="36035"/>
    <lineage>
        <taxon>Eukaryota</taxon>
        <taxon>Fungi</taxon>
        <taxon>Dikarya</taxon>
        <taxon>Ascomycota</taxon>
        <taxon>Saccharomycotina</taxon>
        <taxon>Saccharomycetes</taxon>
        <taxon>Saccharomycodales</taxon>
        <taxon>Saccharomycodaceae</taxon>
        <taxon>Saccharomycodes</taxon>
    </lineage>
</organism>
<evidence type="ECO:0000256" key="1">
    <source>
        <dbReference type="ARBA" id="ARBA00004141"/>
    </source>
</evidence>
<evidence type="ECO:0008006" key="9">
    <source>
        <dbReference type="Google" id="ProtNLM"/>
    </source>
</evidence>
<protein>
    <recommendedName>
        <fullName evidence="9">Protein ECM3</fullName>
    </recommendedName>
</protein>
<dbReference type="EMBL" id="UFAJ01001054">
    <property type="protein sequence ID" value="SSD62002.1"/>
    <property type="molecule type" value="Genomic_DNA"/>
</dbReference>
<keyword evidence="4 6" id="KW-0472">Membrane</keyword>
<gene>
    <name evidence="7" type="ORF">SCODWIG_03763</name>
</gene>
<keyword evidence="3 6" id="KW-1133">Transmembrane helix</keyword>
<feature type="transmembrane region" description="Helical" evidence="6">
    <location>
        <begin position="342"/>
        <end position="366"/>
    </location>
</feature>
<evidence type="ECO:0000256" key="4">
    <source>
        <dbReference type="ARBA" id="ARBA00023136"/>
    </source>
</evidence>
<keyword evidence="8" id="KW-1185">Reference proteome</keyword>
<feature type="transmembrane region" description="Helical" evidence="6">
    <location>
        <begin position="396"/>
        <end position="416"/>
    </location>
</feature>
<feature type="transmembrane region" description="Helical" evidence="6">
    <location>
        <begin position="70"/>
        <end position="89"/>
    </location>
</feature>
<feature type="transmembrane region" description="Helical" evidence="6">
    <location>
        <begin position="460"/>
        <end position="485"/>
    </location>
</feature>
<dbReference type="InterPro" id="IPR040254">
    <property type="entry name" value="Ecm3-like"/>
</dbReference>
<dbReference type="PANTHER" id="PTHR31274:SF1">
    <property type="entry name" value="AGL149CP"/>
    <property type="match status" value="1"/>
</dbReference>
<dbReference type="VEuPathDB" id="FungiDB:SCODWIG_03763"/>
<feature type="transmembrane region" description="Helical" evidence="6">
    <location>
        <begin position="497"/>
        <end position="521"/>
    </location>
</feature>
<dbReference type="Proteomes" id="UP000262825">
    <property type="component" value="Unassembled WGS sequence"/>
</dbReference>
<evidence type="ECO:0000313" key="7">
    <source>
        <dbReference type="EMBL" id="SSD62002.1"/>
    </source>
</evidence>
<feature type="transmembrane region" description="Helical" evidence="6">
    <location>
        <begin position="39"/>
        <end position="63"/>
    </location>
</feature>
<evidence type="ECO:0000256" key="6">
    <source>
        <dbReference type="SAM" id="Phobius"/>
    </source>
</evidence>